<comment type="subcellular location">
    <subcellularLocation>
        <location evidence="1">Cell membrane</location>
        <topology evidence="1">Multi-pass membrane protein</topology>
    </subcellularLocation>
</comment>
<comment type="caution">
    <text evidence="9">The sequence shown here is derived from an EMBL/GenBank/DDBJ whole genome shotgun (WGS) entry which is preliminary data.</text>
</comment>
<dbReference type="InterPro" id="IPR042094">
    <property type="entry name" value="T2SS_GspF_sf"/>
</dbReference>
<evidence type="ECO:0000313" key="10">
    <source>
        <dbReference type="Proteomes" id="UP000631300"/>
    </source>
</evidence>
<evidence type="ECO:0000259" key="8">
    <source>
        <dbReference type="Pfam" id="PF00482"/>
    </source>
</evidence>
<keyword evidence="4 7" id="KW-0812">Transmembrane</keyword>
<evidence type="ECO:0000256" key="1">
    <source>
        <dbReference type="ARBA" id="ARBA00004651"/>
    </source>
</evidence>
<comment type="similarity">
    <text evidence="2">Belongs to the GSP F family.</text>
</comment>
<dbReference type="Gene3D" id="1.20.81.30">
    <property type="entry name" value="Type II secretion system (T2SS), domain F"/>
    <property type="match status" value="2"/>
</dbReference>
<dbReference type="RefSeq" id="WP_189407602.1">
    <property type="nucleotide sequence ID" value="NZ_BMXP01000008.1"/>
</dbReference>
<gene>
    <name evidence="9" type="primary">pilC</name>
    <name evidence="9" type="ORF">GCM10007391_28550</name>
</gene>
<dbReference type="EMBL" id="BMXP01000008">
    <property type="protein sequence ID" value="GGW92462.1"/>
    <property type="molecule type" value="Genomic_DNA"/>
</dbReference>
<evidence type="ECO:0000256" key="7">
    <source>
        <dbReference type="SAM" id="Phobius"/>
    </source>
</evidence>
<evidence type="ECO:0000256" key="6">
    <source>
        <dbReference type="ARBA" id="ARBA00023136"/>
    </source>
</evidence>
<organism evidence="9 10">
    <name type="scientific">Alteromonas halophila</name>
    <dbReference type="NCBI Taxonomy" id="516698"/>
    <lineage>
        <taxon>Bacteria</taxon>
        <taxon>Pseudomonadati</taxon>
        <taxon>Pseudomonadota</taxon>
        <taxon>Gammaproteobacteria</taxon>
        <taxon>Alteromonadales</taxon>
        <taxon>Alteromonadaceae</taxon>
        <taxon>Alteromonas/Salinimonas group</taxon>
        <taxon>Alteromonas</taxon>
    </lineage>
</organism>
<evidence type="ECO:0000256" key="5">
    <source>
        <dbReference type="ARBA" id="ARBA00022989"/>
    </source>
</evidence>
<dbReference type="GO" id="GO:0015628">
    <property type="term" value="P:protein secretion by the type II secretion system"/>
    <property type="evidence" value="ECO:0007669"/>
    <property type="project" value="TreeGrafter"/>
</dbReference>
<dbReference type="AlphaFoldDB" id="A0A918JQD5"/>
<reference evidence="9" key="1">
    <citation type="journal article" date="2014" name="Int. J. Syst. Evol. Microbiol.">
        <title>Complete genome sequence of Corynebacterium casei LMG S-19264T (=DSM 44701T), isolated from a smear-ripened cheese.</title>
        <authorList>
            <consortium name="US DOE Joint Genome Institute (JGI-PGF)"/>
            <person name="Walter F."/>
            <person name="Albersmeier A."/>
            <person name="Kalinowski J."/>
            <person name="Ruckert C."/>
        </authorList>
    </citation>
    <scope>NUCLEOTIDE SEQUENCE</scope>
    <source>
        <strain evidence="9">KCTC 22164</strain>
    </source>
</reference>
<feature type="transmembrane region" description="Helical" evidence="7">
    <location>
        <begin position="163"/>
        <end position="185"/>
    </location>
</feature>
<proteinExistence type="inferred from homology"/>
<dbReference type="Proteomes" id="UP000631300">
    <property type="component" value="Unassembled WGS sequence"/>
</dbReference>
<dbReference type="GO" id="GO:0005886">
    <property type="term" value="C:plasma membrane"/>
    <property type="evidence" value="ECO:0007669"/>
    <property type="project" value="UniProtKB-SubCell"/>
</dbReference>
<dbReference type="PRINTS" id="PR00812">
    <property type="entry name" value="BCTERIALGSPF"/>
</dbReference>
<evidence type="ECO:0000256" key="3">
    <source>
        <dbReference type="ARBA" id="ARBA00022475"/>
    </source>
</evidence>
<feature type="domain" description="Type II secretion system protein GspF" evidence="8">
    <location>
        <begin position="266"/>
        <end position="386"/>
    </location>
</feature>
<sequence>MKFSYEGIDLTTEKSVSGEIDATSENEALRTLQSRKIEATKIHEVKERTGGKRKVTTSDLVLPLQELATLTESGVVLVEAVSALARNKSHPGLADGFRKIASLIESGENFSSAIKQSTLPFPVYVHHLVSAGEASGQLAVALRKASEQLNYDQAVKNDLRNALTYPLVLIGSGIAAMMIIFFAVVPKFSHMLDDDKPLPTLAWLVLSAGRAANDNPVMVLGGTAVVFLLVIAAFANPTMRSKVMNVAIELPVIGPWLAEQDAARWASLCGAMLTARVSLVTALTLSAESCGFTRRRQKAMGLITDVQSGVSLTDALERASLLPGTSLNLLAVGDKTGQLANMLNAVARLHDEASKRKMKQVMTLIEPIAILIVGILIGIMILGIVLAITASTDIAI</sequence>
<keyword evidence="6 7" id="KW-0472">Membrane</keyword>
<feature type="transmembrane region" description="Helical" evidence="7">
    <location>
        <begin position="364"/>
        <end position="390"/>
    </location>
</feature>
<reference evidence="9" key="2">
    <citation type="submission" date="2020-09" db="EMBL/GenBank/DDBJ databases">
        <authorList>
            <person name="Sun Q."/>
            <person name="Kim S."/>
        </authorList>
    </citation>
    <scope>NUCLEOTIDE SEQUENCE</scope>
    <source>
        <strain evidence="9">KCTC 22164</strain>
    </source>
</reference>
<keyword evidence="10" id="KW-1185">Reference proteome</keyword>
<dbReference type="Pfam" id="PF00482">
    <property type="entry name" value="T2SSF"/>
    <property type="match status" value="2"/>
</dbReference>
<feature type="transmembrane region" description="Helical" evidence="7">
    <location>
        <begin position="217"/>
        <end position="235"/>
    </location>
</feature>
<accession>A0A918JQD5</accession>
<dbReference type="PANTHER" id="PTHR30012:SF0">
    <property type="entry name" value="TYPE II SECRETION SYSTEM PROTEIN F-RELATED"/>
    <property type="match status" value="1"/>
</dbReference>
<keyword evidence="5 7" id="KW-1133">Transmembrane helix</keyword>
<dbReference type="InterPro" id="IPR018076">
    <property type="entry name" value="T2SS_GspF_dom"/>
</dbReference>
<evidence type="ECO:0000313" key="9">
    <source>
        <dbReference type="EMBL" id="GGW92462.1"/>
    </source>
</evidence>
<evidence type="ECO:0000256" key="2">
    <source>
        <dbReference type="ARBA" id="ARBA00005745"/>
    </source>
</evidence>
<evidence type="ECO:0000256" key="4">
    <source>
        <dbReference type="ARBA" id="ARBA00022692"/>
    </source>
</evidence>
<feature type="domain" description="Type II secretion system protein GspF" evidence="8">
    <location>
        <begin position="64"/>
        <end position="186"/>
    </location>
</feature>
<dbReference type="InterPro" id="IPR003004">
    <property type="entry name" value="GspF/PilC"/>
</dbReference>
<keyword evidence="3" id="KW-1003">Cell membrane</keyword>
<dbReference type="PANTHER" id="PTHR30012">
    <property type="entry name" value="GENERAL SECRETION PATHWAY PROTEIN"/>
    <property type="match status" value="1"/>
</dbReference>
<protein>
    <submittedName>
        <fullName evidence="9">Type II secretion system protein F</fullName>
    </submittedName>
</protein>
<name>A0A918JQD5_9ALTE</name>